<dbReference type="Proteomes" id="UP000281406">
    <property type="component" value="Unassembled WGS sequence"/>
</dbReference>
<sequence>MLSESPRCGGGSRCCGVRAARECEDRERLPEAVVLEPCERWDGDPDAVLLGRAGVTAVVMVDGDVTCIPCKRKSKDNERSAEKGRGYIRVTKQLS</sequence>
<dbReference type="OrthoDB" id="8963084at2759"/>
<comment type="caution">
    <text evidence="1">The sequence shown here is derived from an EMBL/GenBank/DDBJ whole genome shotgun (WGS) entry which is preliminary data.</text>
</comment>
<name>A0A3N0Y5V2_ANAGA</name>
<keyword evidence="2" id="KW-1185">Reference proteome</keyword>
<organism evidence="1 2">
    <name type="scientific">Anabarilius grahami</name>
    <name type="common">Kanglang fish</name>
    <name type="synonym">Barilius grahami</name>
    <dbReference type="NCBI Taxonomy" id="495550"/>
    <lineage>
        <taxon>Eukaryota</taxon>
        <taxon>Metazoa</taxon>
        <taxon>Chordata</taxon>
        <taxon>Craniata</taxon>
        <taxon>Vertebrata</taxon>
        <taxon>Euteleostomi</taxon>
        <taxon>Actinopterygii</taxon>
        <taxon>Neopterygii</taxon>
        <taxon>Teleostei</taxon>
        <taxon>Ostariophysi</taxon>
        <taxon>Cypriniformes</taxon>
        <taxon>Xenocyprididae</taxon>
        <taxon>Xenocypridinae</taxon>
        <taxon>Xenocypridinae incertae sedis</taxon>
        <taxon>Anabarilius</taxon>
    </lineage>
</organism>
<proteinExistence type="predicted"/>
<gene>
    <name evidence="1" type="ORF">DPX16_22638</name>
</gene>
<evidence type="ECO:0000313" key="2">
    <source>
        <dbReference type="Proteomes" id="UP000281406"/>
    </source>
</evidence>
<reference evidence="1 2" key="1">
    <citation type="submission" date="2018-10" db="EMBL/GenBank/DDBJ databases">
        <title>Genome assembly for a Yunnan-Guizhou Plateau 3E fish, Anabarilius grahami (Regan), and its evolutionary and genetic applications.</title>
        <authorList>
            <person name="Jiang W."/>
        </authorList>
    </citation>
    <scope>NUCLEOTIDE SEQUENCE [LARGE SCALE GENOMIC DNA]</scope>
    <source>
        <strain evidence="1">AG-KIZ</strain>
        <tissue evidence="1">Muscle</tissue>
    </source>
</reference>
<dbReference type="AlphaFoldDB" id="A0A3N0Y5V2"/>
<evidence type="ECO:0000313" key="1">
    <source>
        <dbReference type="EMBL" id="ROL41593.1"/>
    </source>
</evidence>
<protein>
    <submittedName>
        <fullName evidence="1">Uncharacterized protein</fullName>
    </submittedName>
</protein>
<accession>A0A3N0Y5V2</accession>
<dbReference type="EMBL" id="RJVU01051596">
    <property type="protein sequence ID" value="ROL41593.1"/>
    <property type="molecule type" value="Genomic_DNA"/>
</dbReference>